<accession>A0A0E9PCM4</accession>
<proteinExistence type="predicted"/>
<dbReference type="EMBL" id="GBXM01106540">
    <property type="protein sequence ID" value="JAH02037.1"/>
    <property type="molecule type" value="Transcribed_RNA"/>
</dbReference>
<sequence>MAPVCAVVGSAFWDRRSSRLFPRETHLTGTSFSLMV</sequence>
<organism evidence="1">
    <name type="scientific">Anguilla anguilla</name>
    <name type="common">European freshwater eel</name>
    <name type="synonym">Muraena anguilla</name>
    <dbReference type="NCBI Taxonomy" id="7936"/>
    <lineage>
        <taxon>Eukaryota</taxon>
        <taxon>Metazoa</taxon>
        <taxon>Chordata</taxon>
        <taxon>Craniata</taxon>
        <taxon>Vertebrata</taxon>
        <taxon>Euteleostomi</taxon>
        <taxon>Actinopterygii</taxon>
        <taxon>Neopterygii</taxon>
        <taxon>Teleostei</taxon>
        <taxon>Anguilliformes</taxon>
        <taxon>Anguillidae</taxon>
        <taxon>Anguilla</taxon>
    </lineage>
</organism>
<dbReference type="AlphaFoldDB" id="A0A0E9PCM4"/>
<protein>
    <submittedName>
        <fullName evidence="1">Uncharacterized protein</fullName>
    </submittedName>
</protein>
<name>A0A0E9PCM4_ANGAN</name>
<evidence type="ECO:0000313" key="1">
    <source>
        <dbReference type="EMBL" id="JAH02037.1"/>
    </source>
</evidence>
<reference evidence="1" key="2">
    <citation type="journal article" date="2015" name="Fish Shellfish Immunol.">
        <title>Early steps in the European eel (Anguilla anguilla)-Vibrio vulnificus interaction in the gills: Role of the RtxA13 toxin.</title>
        <authorList>
            <person name="Callol A."/>
            <person name="Pajuelo D."/>
            <person name="Ebbesson L."/>
            <person name="Teles M."/>
            <person name="MacKenzie S."/>
            <person name="Amaro C."/>
        </authorList>
    </citation>
    <scope>NUCLEOTIDE SEQUENCE</scope>
</reference>
<reference evidence="1" key="1">
    <citation type="submission" date="2014-11" db="EMBL/GenBank/DDBJ databases">
        <authorList>
            <person name="Amaro Gonzalez C."/>
        </authorList>
    </citation>
    <scope>NUCLEOTIDE SEQUENCE</scope>
</reference>